<feature type="transmembrane region" description="Helical" evidence="1">
    <location>
        <begin position="97"/>
        <end position="114"/>
    </location>
</feature>
<name>A0A7J3T8Q5_9ARCH</name>
<dbReference type="EMBL" id="DRTM01000048">
    <property type="protein sequence ID" value="HHE75619.1"/>
    <property type="molecule type" value="Genomic_DNA"/>
</dbReference>
<feature type="non-terminal residue" evidence="3">
    <location>
        <position position="168"/>
    </location>
</feature>
<feature type="transmembrane region" description="Helical" evidence="1">
    <location>
        <begin position="120"/>
        <end position="138"/>
    </location>
</feature>
<evidence type="ECO:0000256" key="1">
    <source>
        <dbReference type="SAM" id="Phobius"/>
    </source>
</evidence>
<comment type="caution">
    <text evidence="3">The sequence shown here is derived from an EMBL/GenBank/DDBJ whole genome shotgun (WGS) entry which is preliminary data.</text>
</comment>
<feature type="transmembrane region" description="Helical" evidence="1">
    <location>
        <begin position="35"/>
        <end position="57"/>
    </location>
</feature>
<feature type="domain" description="EamA" evidence="2">
    <location>
        <begin position="5"/>
        <end position="136"/>
    </location>
</feature>
<keyword evidence="1" id="KW-1133">Transmembrane helix</keyword>
<keyword evidence="1" id="KW-0472">Membrane</keyword>
<accession>A0A7J3T8Q5</accession>
<dbReference type="InterPro" id="IPR000620">
    <property type="entry name" value="EamA_dom"/>
</dbReference>
<dbReference type="Pfam" id="PF00892">
    <property type="entry name" value="EamA"/>
    <property type="match status" value="1"/>
</dbReference>
<dbReference type="GO" id="GO:0016020">
    <property type="term" value="C:membrane"/>
    <property type="evidence" value="ECO:0007669"/>
    <property type="project" value="InterPro"/>
</dbReference>
<sequence length="168" mass="18784">MQLLLGILLALASAFLWGFTTVIARVFLKSGGSMILSILRFIISAPIYLLLLAILGFPPLTSMLLFIIFLSSLAGFILGDFFFFYSMKLMGVAKSTLLVTMYPLWTMILAYFLLGREITVTMIMGALFIIFAVSSVVFKKEEEKWHPLGVLYSIFAQFLWALAVVSID</sequence>
<feature type="transmembrane region" description="Helical" evidence="1">
    <location>
        <begin position="6"/>
        <end position="28"/>
    </location>
</feature>
<proteinExistence type="predicted"/>
<dbReference type="AlphaFoldDB" id="A0A7J3T8Q5"/>
<dbReference type="PANTHER" id="PTHR22911">
    <property type="entry name" value="ACYL-MALONYL CONDENSING ENZYME-RELATED"/>
    <property type="match status" value="1"/>
</dbReference>
<dbReference type="SUPFAM" id="SSF103481">
    <property type="entry name" value="Multidrug resistance efflux transporter EmrE"/>
    <property type="match status" value="1"/>
</dbReference>
<gene>
    <name evidence="3" type="ORF">ENL31_00645</name>
</gene>
<reference evidence="3" key="1">
    <citation type="journal article" date="2020" name="mSystems">
        <title>Genome- and Community-Level Interaction Insights into Carbon Utilization and Element Cycling Functions of Hydrothermarchaeota in Hydrothermal Sediment.</title>
        <authorList>
            <person name="Zhou Z."/>
            <person name="Liu Y."/>
            <person name="Xu W."/>
            <person name="Pan J."/>
            <person name="Luo Z.H."/>
            <person name="Li M."/>
        </authorList>
    </citation>
    <scope>NUCLEOTIDE SEQUENCE [LARGE SCALE GENOMIC DNA]</scope>
    <source>
        <strain evidence="3">HyVt-85</strain>
    </source>
</reference>
<keyword evidence="1" id="KW-0812">Transmembrane</keyword>
<dbReference type="InterPro" id="IPR037185">
    <property type="entry name" value="EmrE-like"/>
</dbReference>
<feature type="transmembrane region" description="Helical" evidence="1">
    <location>
        <begin position="63"/>
        <end position="85"/>
    </location>
</feature>
<dbReference type="PANTHER" id="PTHR22911:SF137">
    <property type="entry name" value="SOLUTE CARRIER FAMILY 35 MEMBER G2-RELATED"/>
    <property type="match status" value="1"/>
</dbReference>
<dbReference type="Proteomes" id="UP000886130">
    <property type="component" value="Unassembled WGS sequence"/>
</dbReference>
<protein>
    <submittedName>
        <fullName evidence="3">EamA family transporter</fullName>
    </submittedName>
</protein>
<feature type="transmembrane region" description="Helical" evidence="1">
    <location>
        <begin position="150"/>
        <end position="167"/>
    </location>
</feature>
<organism evidence="3">
    <name type="scientific">Candidatus Aciduliprofundum boonei</name>
    <dbReference type="NCBI Taxonomy" id="379547"/>
    <lineage>
        <taxon>Archaea</taxon>
        <taxon>Methanobacteriati</taxon>
        <taxon>Thermoplasmatota</taxon>
        <taxon>DHVE2 group</taxon>
        <taxon>Candidatus Aciduliprofundum</taxon>
    </lineage>
</organism>
<evidence type="ECO:0000259" key="2">
    <source>
        <dbReference type="Pfam" id="PF00892"/>
    </source>
</evidence>
<evidence type="ECO:0000313" key="3">
    <source>
        <dbReference type="EMBL" id="HHE75619.1"/>
    </source>
</evidence>